<dbReference type="AlphaFoldDB" id="A0A4R5DX51"/>
<dbReference type="RefSeq" id="WP_131890049.1">
    <property type="nucleotide sequence ID" value="NZ_SMKZ01000001.1"/>
</dbReference>
<dbReference type="SUPFAM" id="SSF52402">
    <property type="entry name" value="Adenine nucleotide alpha hydrolases-like"/>
    <property type="match status" value="1"/>
</dbReference>
<dbReference type="OrthoDB" id="2985334at2"/>
<evidence type="ECO:0000313" key="2">
    <source>
        <dbReference type="Proteomes" id="UP000294739"/>
    </source>
</evidence>
<accession>A0A4R5DX51</accession>
<dbReference type="InParanoid" id="A0A4R5DX51"/>
<dbReference type="Proteomes" id="UP000294739">
    <property type="component" value="Unassembled WGS sequence"/>
</dbReference>
<reference evidence="1 2" key="1">
    <citation type="submission" date="2019-03" db="EMBL/GenBank/DDBJ databases">
        <title>Draft genome sequences of novel Actinobacteria.</title>
        <authorList>
            <person name="Sahin N."/>
            <person name="Ay H."/>
            <person name="Saygin H."/>
        </authorList>
    </citation>
    <scope>NUCLEOTIDE SEQUENCE [LARGE SCALE GENOMIC DNA]</scope>
    <source>
        <strain evidence="1 2">5K138</strain>
    </source>
</reference>
<protein>
    <recommendedName>
        <fullName evidence="3">Asparagine synthetase domain-containing protein</fullName>
    </recommendedName>
</protein>
<evidence type="ECO:0000313" key="1">
    <source>
        <dbReference type="EMBL" id="TDE15895.1"/>
    </source>
</evidence>
<comment type="caution">
    <text evidence="1">The sequence shown here is derived from an EMBL/GenBank/DDBJ whole genome shotgun (WGS) entry which is preliminary data.</text>
</comment>
<proteinExistence type="predicted"/>
<organism evidence="1 2">
    <name type="scientific">Jiangella asiatica</name>
    <dbReference type="NCBI Taxonomy" id="2530372"/>
    <lineage>
        <taxon>Bacteria</taxon>
        <taxon>Bacillati</taxon>
        <taxon>Actinomycetota</taxon>
        <taxon>Actinomycetes</taxon>
        <taxon>Jiangellales</taxon>
        <taxon>Jiangellaceae</taxon>
        <taxon>Jiangella</taxon>
    </lineage>
</organism>
<evidence type="ECO:0008006" key="3">
    <source>
        <dbReference type="Google" id="ProtNLM"/>
    </source>
</evidence>
<gene>
    <name evidence="1" type="ORF">E1269_00965</name>
</gene>
<dbReference type="EMBL" id="SMKZ01000001">
    <property type="protein sequence ID" value="TDE15895.1"/>
    <property type="molecule type" value="Genomic_DNA"/>
</dbReference>
<keyword evidence="2" id="KW-1185">Reference proteome</keyword>
<sequence>MIFFSWFAVRRPLPDCRELLLSRIERFAAARTNPEWTRVLRYGPGWGVFAAAPAAGGWQWELLADDDELTVVSTAPPVGLEPDVVTAGPAALGRAALRGGGIGAGVGGSGVVPPFGLLALDQAAGRFSLTQDWLGMARMFEYSSQGLVTFSSSPVMPPYVLGDRLVPDEDGWSRYLGGGIFGGSSTPVRGVRGLPAGAVRAGRRLDDGTWRTGLTHGERIDDLLTGPATSAAQSLAATASGLRRAGAGLAALWPGEVRLGLSGGKDSRLVAAALVSAGLRPRLFTRDDNPAETTTATELVGRVRDARGLELPHDIVPTVTKAQVSVESLAARARQLLQRYEFGYGSSYLLRPAVGLAWPAALAAPTVGGAMGEIATARWIPHSWPGQDGKVDGAALRSVLNHVLASEIQPEWQTGDTRRRLAIAVEEVVERGARLGLDAVGTVHLTYLAERMRVWSSAGFHVNQVAPLLTAEFVRSAFAMTLEEKRARAIHTGLIDSLVPEWAGVPFIPNTAGLAPSAIPRIWDGDGVEVLAEMVARPPGPLLDLFDRVSIEDAFDRVRAGDGTGKDDAALRNVVVLATAEDLFDELNAEVRALVQVPRPLPVPSRSRYRQARRRAAQVLPQPILGAALQARDLARGRRTPADGGSVAG</sequence>
<name>A0A4R5DX51_9ACTN</name>